<name>A0AAD5TU00_9FUNG</name>
<evidence type="ECO:0000313" key="2">
    <source>
        <dbReference type="EMBL" id="KAJ3182684.1"/>
    </source>
</evidence>
<feature type="region of interest" description="Disordered" evidence="1">
    <location>
        <begin position="239"/>
        <end position="275"/>
    </location>
</feature>
<accession>A0AAD5TU00</accession>
<dbReference type="AlphaFoldDB" id="A0AAD5TU00"/>
<evidence type="ECO:0000313" key="3">
    <source>
        <dbReference type="Proteomes" id="UP001212152"/>
    </source>
</evidence>
<sequence>MSASLLCPTSSLASHASSAASVAATDSGEDALRRLSEFLSAIALNAAAGDLESASLSLSCLGEPPAANGIAASAESVAAALPPALASPSSSPLPSSVSPYSSLADEPSPINIMVMKLRAARLAREQKRMQLAARDRAALLVVTLPDAVSATAAAAAAAAAMEDSARLDHGIPEVHQVSPKHPRNLREEAMLRLFDQSRLRRWWDWHDRQMQLLKEAKLQKQRRRQFLSNLRTHAWINNSNANNANSNSSNNVSAVTTNTLTTERREPPVDEIKRRKSRALSLSKLRIDLAPGDNTAAEDALLSPPASPVHGQTVADALTQRRDSISKLRARSPSTPTSPRSSSFSYVVVRSRSAEDHRARLVGAHSGALESQTVDYWAQWDAQEMLVEQRETLRTQMDAVLVPDSPMPTFKPRNLRRIIAQRAFLDEECAW</sequence>
<gene>
    <name evidence="2" type="ORF">HDU87_008023</name>
</gene>
<evidence type="ECO:0000256" key="1">
    <source>
        <dbReference type="SAM" id="MobiDB-lite"/>
    </source>
</evidence>
<protein>
    <submittedName>
        <fullName evidence="2">Uncharacterized protein</fullName>
    </submittedName>
</protein>
<reference evidence="2" key="1">
    <citation type="submission" date="2020-05" db="EMBL/GenBank/DDBJ databases">
        <title>Phylogenomic resolution of chytrid fungi.</title>
        <authorList>
            <person name="Stajich J.E."/>
            <person name="Amses K."/>
            <person name="Simmons R."/>
            <person name="Seto K."/>
            <person name="Myers J."/>
            <person name="Bonds A."/>
            <person name="Quandt C.A."/>
            <person name="Barry K."/>
            <person name="Liu P."/>
            <person name="Grigoriev I."/>
            <person name="Longcore J.E."/>
            <person name="James T.Y."/>
        </authorList>
    </citation>
    <scope>NUCLEOTIDE SEQUENCE</scope>
    <source>
        <strain evidence="2">JEL0379</strain>
    </source>
</reference>
<feature type="compositionally biased region" description="Low complexity" evidence="1">
    <location>
        <begin position="239"/>
        <end position="259"/>
    </location>
</feature>
<keyword evidence="3" id="KW-1185">Reference proteome</keyword>
<proteinExistence type="predicted"/>
<dbReference type="EMBL" id="JADGJQ010000008">
    <property type="protein sequence ID" value="KAJ3182684.1"/>
    <property type="molecule type" value="Genomic_DNA"/>
</dbReference>
<organism evidence="2 3">
    <name type="scientific">Geranomyces variabilis</name>
    <dbReference type="NCBI Taxonomy" id="109894"/>
    <lineage>
        <taxon>Eukaryota</taxon>
        <taxon>Fungi</taxon>
        <taxon>Fungi incertae sedis</taxon>
        <taxon>Chytridiomycota</taxon>
        <taxon>Chytridiomycota incertae sedis</taxon>
        <taxon>Chytridiomycetes</taxon>
        <taxon>Spizellomycetales</taxon>
        <taxon>Powellomycetaceae</taxon>
        <taxon>Geranomyces</taxon>
    </lineage>
</organism>
<feature type="compositionally biased region" description="Basic and acidic residues" evidence="1">
    <location>
        <begin position="262"/>
        <end position="273"/>
    </location>
</feature>
<dbReference type="Proteomes" id="UP001212152">
    <property type="component" value="Unassembled WGS sequence"/>
</dbReference>
<comment type="caution">
    <text evidence="2">The sequence shown here is derived from an EMBL/GenBank/DDBJ whole genome shotgun (WGS) entry which is preliminary data.</text>
</comment>